<dbReference type="RefSeq" id="WP_376883286.1">
    <property type="nucleotide sequence ID" value="NZ_JBHUHR010000005.1"/>
</dbReference>
<accession>A0ABW4VI45</accession>
<gene>
    <name evidence="1" type="ORF">ACFSKL_02650</name>
</gene>
<comment type="caution">
    <text evidence="1">The sequence shown here is derived from an EMBL/GenBank/DDBJ whole genome shotgun (WGS) entry which is preliminary data.</text>
</comment>
<dbReference type="Pfam" id="PF14135">
    <property type="entry name" value="DUF4302"/>
    <property type="match status" value="1"/>
</dbReference>
<sequence>MKKLKYIYSFLFVLGLFGCDLEEELVLDNPDERLIANLEELQEVLQSADNGWIGRMYPSGGKGFSFFFEFGANGRVKMLSDFSDETATETRESTYRLKALQRPTVIFDTYNYIHLIADPDESINGGTRGSGLDSDFEFATVSVSSGQIDLEGVKKGSKMTLYAATSAQATAWKDGEISTMFSITRNYLGGNGFPYVDFGDGIRQAVDISLSNKTFQLSYIDGDGQSVSLEGKFAFTLEGLSLGDTLEYEGKAFGDIIWDVEKENFYLLIEGEKLYFSISPTPIIPLATLLGYGKQYTMLTYNPSTVSPLPSVFLDVFAAGKAGLAGLAGRNLNRVEFTFTNTNEAILNFAYNNVAGSNFNARTTYRILTDDEGNLSFEFMAQDNNTNVVGSGLAAIKNYFESNTFKIDWAAGDGNLYGALVVVDDPGSYFYGTF</sequence>
<name>A0ABW4VI45_9BACT</name>
<dbReference type="PROSITE" id="PS51257">
    <property type="entry name" value="PROKAR_LIPOPROTEIN"/>
    <property type="match status" value="1"/>
</dbReference>
<protein>
    <submittedName>
        <fullName evidence="1">DUF4302 domain-containing protein</fullName>
    </submittedName>
</protein>
<organism evidence="1 2">
    <name type="scientific">Belliella marina</name>
    <dbReference type="NCBI Taxonomy" id="1644146"/>
    <lineage>
        <taxon>Bacteria</taxon>
        <taxon>Pseudomonadati</taxon>
        <taxon>Bacteroidota</taxon>
        <taxon>Cytophagia</taxon>
        <taxon>Cytophagales</taxon>
        <taxon>Cyclobacteriaceae</taxon>
        <taxon>Belliella</taxon>
    </lineage>
</organism>
<evidence type="ECO:0000313" key="2">
    <source>
        <dbReference type="Proteomes" id="UP001597361"/>
    </source>
</evidence>
<evidence type="ECO:0000313" key="1">
    <source>
        <dbReference type="EMBL" id="MFD2033670.1"/>
    </source>
</evidence>
<proteinExistence type="predicted"/>
<dbReference type="InterPro" id="IPR025396">
    <property type="entry name" value="DUF4302"/>
</dbReference>
<dbReference type="EMBL" id="JBHUHR010000005">
    <property type="protein sequence ID" value="MFD2033670.1"/>
    <property type="molecule type" value="Genomic_DNA"/>
</dbReference>
<keyword evidence="2" id="KW-1185">Reference proteome</keyword>
<reference evidence="2" key="1">
    <citation type="journal article" date="2019" name="Int. J. Syst. Evol. Microbiol.">
        <title>The Global Catalogue of Microorganisms (GCM) 10K type strain sequencing project: providing services to taxonomists for standard genome sequencing and annotation.</title>
        <authorList>
            <consortium name="The Broad Institute Genomics Platform"/>
            <consortium name="The Broad Institute Genome Sequencing Center for Infectious Disease"/>
            <person name="Wu L."/>
            <person name="Ma J."/>
        </authorList>
    </citation>
    <scope>NUCLEOTIDE SEQUENCE [LARGE SCALE GENOMIC DNA]</scope>
    <source>
        <strain evidence="2">CGMCC 1.15180</strain>
    </source>
</reference>
<dbReference type="Proteomes" id="UP001597361">
    <property type="component" value="Unassembled WGS sequence"/>
</dbReference>